<accession>A0A160PGD5</accession>
<gene>
    <name evidence="1" type="ORF">MPPM_3219</name>
</gene>
<dbReference type="OrthoDB" id="8003128at2"/>
<proteinExistence type="predicted"/>
<dbReference type="EMBL" id="AP014809">
    <property type="protein sequence ID" value="BAU91824.1"/>
    <property type="molecule type" value="Genomic_DNA"/>
</dbReference>
<evidence type="ECO:0000313" key="1">
    <source>
        <dbReference type="EMBL" id="BAU91824.1"/>
    </source>
</evidence>
<dbReference type="AlphaFoldDB" id="A0A160PGD5"/>
<organism evidence="1 2">
    <name type="scientific">Methylorubrum populi</name>
    <dbReference type="NCBI Taxonomy" id="223967"/>
    <lineage>
        <taxon>Bacteria</taxon>
        <taxon>Pseudomonadati</taxon>
        <taxon>Pseudomonadota</taxon>
        <taxon>Alphaproteobacteria</taxon>
        <taxon>Hyphomicrobiales</taxon>
        <taxon>Methylobacteriaceae</taxon>
        <taxon>Methylorubrum</taxon>
    </lineage>
</organism>
<name>A0A160PGD5_9HYPH</name>
<sequence>MRSVPGTDNVIPFRRPAAARQGAIATEFGAVEAPRSRSRADQRSLMDAVYATGSLRVPAGDRETKLIASRLQVYGFLTIEEMGEDGSLRRLRPSEAIRARSERPWRLSKAGYGTGLAVTIPSVDDFLFEPAGLPA</sequence>
<dbReference type="RefSeq" id="WP_096485877.1">
    <property type="nucleotide sequence ID" value="NZ_AP014809.1"/>
</dbReference>
<reference evidence="1 2" key="1">
    <citation type="journal article" date="2016" name="Genome Announc.">
        <title>Complete Genome Sequence of Methylobacterium populi P-1M, Isolated from Pink-Pigmented Household Biofilm.</title>
        <authorList>
            <person name="Morohoshi T."/>
            <person name="Ikeda T."/>
        </authorList>
    </citation>
    <scope>NUCLEOTIDE SEQUENCE [LARGE SCALE GENOMIC DNA]</scope>
    <source>
        <strain evidence="1 2">P-1M</strain>
    </source>
</reference>
<protein>
    <submittedName>
        <fullName evidence="1">Uncharacterized protein</fullName>
    </submittedName>
</protein>
<dbReference type="Proteomes" id="UP000218288">
    <property type="component" value="Chromosome"/>
</dbReference>
<evidence type="ECO:0000313" key="2">
    <source>
        <dbReference type="Proteomes" id="UP000218288"/>
    </source>
</evidence>